<protein>
    <submittedName>
        <fullName evidence="2">Uncharacterized protein</fullName>
    </submittedName>
</protein>
<dbReference type="EMBL" id="BIFR01000002">
    <property type="protein sequence ID" value="GCE14626.1"/>
    <property type="molecule type" value="Genomic_DNA"/>
</dbReference>
<keyword evidence="3" id="KW-1185">Reference proteome</keyword>
<dbReference type="AlphaFoldDB" id="A0A402A6G9"/>
<reference evidence="3" key="1">
    <citation type="submission" date="2018-12" db="EMBL/GenBank/DDBJ databases">
        <title>Tengunoibacter tsumagoiensis gen. nov., sp. nov., Dictyobacter kobayashii sp. nov., D. alpinus sp. nov., and D. joshuensis sp. nov. and description of Dictyobacteraceae fam. nov. within the order Ktedonobacterales isolated from Tengu-no-mugimeshi.</title>
        <authorList>
            <person name="Wang C.M."/>
            <person name="Zheng Y."/>
            <person name="Sakai Y."/>
            <person name="Toyoda A."/>
            <person name="Minakuchi Y."/>
            <person name="Abe K."/>
            <person name="Yokota A."/>
            <person name="Yabe S."/>
        </authorList>
    </citation>
    <scope>NUCLEOTIDE SEQUENCE [LARGE SCALE GENOMIC DNA]</scope>
    <source>
        <strain evidence="3">Uno3</strain>
    </source>
</reference>
<name>A0A402A6G9_9CHLR</name>
<feature type="transmembrane region" description="Helical" evidence="1">
    <location>
        <begin position="59"/>
        <end position="80"/>
    </location>
</feature>
<evidence type="ECO:0000256" key="1">
    <source>
        <dbReference type="SAM" id="Phobius"/>
    </source>
</evidence>
<gene>
    <name evidence="2" type="ORF">KTT_44850</name>
</gene>
<keyword evidence="1" id="KW-0472">Membrane</keyword>
<sequence length="223" mass="26286">MQMMVIYPHRYRRRRALIGFGLCSLLVLGLDALVVWSFGIFVYSNMPPPIFVFWALVDVLWPLVLTVFVGWSGWSCAVYWRKWRSDQPLLMIDTEGMHIHFLRGVDNVLLPWEEIAWIAVFPIVDETFLSVSLKDVRRWWTRYGNGKSRFFWRDPLTHAQLNLRQAGLSLPVEHIFRFIEENYAQECAASNVHLRPDSFSLLLKFAKCCKKSFTAFCRDWLFS</sequence>
<evidence type="ECO:0000313" key="3">
    <source>
        <dbReference type="Proteomes" id="UP000287352"/>
    </source>
</evidence>
<keyword evidence="1" id="KW-0812">Transmembrane</keyword>
<dbReference type="Proteomes" id="UP000287352">
    <property type="component" value="Unassembled WGS sequence"/>
</dbReference>
<proteinExistence type="predicted"/>
<evidence type="ECO:0000313" key="2">
    <source>
        <dbReference type="EMBL" id="GCE14626.1"/>
    </source>
</evidence>
<feature type="transmembrane region" description="Helical" evidence="1">
    <location>
        <begin position="16"/>
        <end position="39"/>
    </location>
</feature>
<keyword evidence="1" id="KW-1133">Transmembrane helix</keyword>
<comment type="caution">
    <text evidence="2">The sequence shown here is derived from an EMBL/GenBank/DDBJ whole genome shotgun (WGS) entry which is preliminary data.</text>
</comment>
<accession>A0A402A6G9</accession>
<organism evidence="2 3">
    <name type="scientific">Tengunoibacter tsumagoiensis</name>
    <dbReference type="NCBI Taxonomy" id="2014871"/>
    <lineage>
        <taxon>Bacteria</taxon>
        <taxon>Bacillati</taxon>
        <taxon>Chloroflexota</taxon>
        <taxon>Ktedonobacteria</taxon>
        <taxon>Ktedonobacterales</taxon>
        <taxon>Dictyobacteraceae</taxon>
        <taxon>Tengunoibacter</taxon>
    </lineage>
</organism>